<dbReference type="EMBL" id="JAPEVG010000009">
    <property type="protein sequence ID" value="KAJ8497077.1"/>
    <property type="molecule type" value="Genomic_DNA"/>
</dbReference>
<reference evidence="2" key="1">
    <citation type="submission" date="2022-11" db="EMBL/GenBank/DDBJ databases">
        <title>Genome Sequence of Cubamyces cubensis.</title>
        <authorList>
            <person name="Buettner E."/>
        </authorList>
    </citation>
    <scope>NUCLEOTIDE SEQUENCE</scope>
    <source>
        <strain evidence="2">MPL-01</strain>
    </source>
</reference>
<protein>
    <submittedName>
        <fullName evidence="2">Uncharacterized protein</fullName>
    </submittedName>
</protein>
<feature type="region of interest" description="Disordered" evidence="1">
    <location>
        <begin position="56"/>
        <end position="129"/>
    </location>
</feature>
<evidence type="ECO:0000313" key="2">
    <source>
        <dbReference type="EMBL" id="KAJ8497077.1"/>
    </source>
</evidence>
<dbReference type="AlphaFoldDB" id="A0AAD7XGJ3"/>
<dbReference type="Proteomes" id="UP001215151">
    <property type="component" value="Unassembled WGS sequence"/>
</dbReference>
<name>A0AAD7XGJ3_9APHY</name>
<evidence type="ECO:0000256" key="1">
    <source>
        <dbReference type="SAM" id="MobiDB-lite"/>
    </source>
</evidence>
<keyword evidence="3" id="KW-1185">Reference proteome</keyword>
<comment type="caution">
    <text evidence="2">The sequence shown here is derived from an EMBL/GenBank/DDBJ whole genome shotgun (WGS) entry which is preliminary data.</text>
</comment>
<proteinExistence type="predicted"/>
<feature type="compositionally biased region" description="Low complexity" evidence="1">
    <location>
        <begin position="99"/>
        <end position="111"/>
    </location>
</feature>
<organism evidence="2 3">
    <name type="scientific">Trametes cubensis</name>
    <dbReference type="NCBI Taxonomy" id="1111947"/>
    <lineage>
        <taxon>Eukaryota</taxon>
        <taxon>Fungi</taxon>
        <taxon>Dikarya</taxon>
        <taxon>Basidiomycota</taxon>
        <taxon>Agaricomycotina</taxon>
        <taxon>Agaricomycetes</taxon>
        <taxon>Polyporales</taxon>
        <taxon>Polyporaceae</taxon>
        <taxon>Trametes</taxon>
    </lineage>
</organism>
<sequence length="227" mass="24838">MSSMPWDVLKNDTIRAVVRDLGLADYTTYTRRHELVKLLRDVETDGLEAVTQRLQERASYTHAREESPEIEYAGPVSPVVEIHSRPGPSRVRSRPRDISNSSRANASSTSASRDRDETTPSTKTRIPPPSYAIIYQLEQEISAPSVAPVPLLRPEQRFEGVFVPPPPKVRAAPAAESASTRSIANGAGISVNSSPTGPRRLEGVVVTAGVEAIKMQWKQDSSSRRAA</sequence>
<evidence type="ECO:0000313" key="3">
    <source>
        <dbReference type="Proteomes" id="UP001215151"/>
    </source>
</evidence>
<gene>
    <name evidence="2" type="ORF">ONZ51_g725</name>
</gene>
<accession>A0AAD7XGJ3</accession>